<feature type="coiled-coil region" evidence="1">
    <location>
        <begin position="247"/>
        <end position="281"/>
    </location>
</feature>
<dbReference type="EMBL" id="CAICTM010000086">
    <property type="protein sequence ID" value="CAB9500593.1"/>
    <property type="molecule type" value="Genomic_DNA"/>
</dbReference>
<evidence type="ECO:0000256" key="1">
    <source>
        <dbReference type="SAM" id="Coils"/>
    </source>
</evidence>
<organism evidence="3 4">
    <name type="scientific">Seminavis robusta</name>
    <dbReference type="NCBI Taxonomy" id="568900"/>
    <lineage>
        <taxon>Eukaryota</taxon>
        <taxon>Sar</taxon>
        <taxon>Stramenopiles</taxon>
        <taxon>Ochrophyta</taxon>
        <taxon>Bacillariophyta</taxon>
        <taxon>Bacillariophyceae</taxon>
        <taxon>Bacillariophycidae</taxon>
        <taxon>Naviculales</taxon>
        <taxon>Naviculaceae</taxon>
        <taxon>Seminavis</taxon>
    </lineage>
</organism>
<proteinExistence type="predicted"/>
<keyword evidence="1" id="KW-0175">Coiled coil</keyword>
<sequence length="535" mass="58880">MKLVVSGMSCLEPGRFEGSWNQHNYLVRKDQFRAHQKPCCSIEGGDNRLLEFDVRQLLGEFPHLVEAFNLDDSRHRKNFRSFWSKFKIRQKQPKMSQQQPPPSPFFAAPGMNGAPMYGAPPSPAHYHMQPYAQSFQPQYGQIQPQYGQMVHQQPQLQRQFSQSQDPALELQWESLTTEKAYVDCYKHGSMVRKLWSTEEGPAALKTRIVNSGKTMALEGEQVTEMLQSCSSMRQSVLVLKRLGSSKVAEKQQQMEEKRQQMEAIRRELVEEERKLELVKKVDVNIPVAENHLYDAQRVMGQTRVSGNLRQPAANRSTASPFRHFAGSNHAENIDYAPEDTSSFSAPHPAVATGFQYVPAAAAPGFHQNAPPAASAARASAKRNLFGIPEHQEAAEQVETVESSGVKQGIFSNAPKPDMAASSGGFTTSNHVNGPETVNSPPAASAPPKGLFSGAPKPTPNQGGFAFPHSGGFNSNTSGGDSDFTVPPPIQSTATGQYLFGGFNTSPLKGGFNFGSDKDDEKKEAAYKPNKRTRLG</sequence>
<dbReference type="AlphaFoldDB" id="A0A9N8H8B7"/>
<gene>
    <name evidence="3" type="ORF">SEMRO_87_G046120.1</name>
</gene>
<comment type="caution">
    <text evidence="3">The sequence shown here is derived from an EMBL/GenBank/DDBJ whole genome shotgun (WGS) entry which is preliminary data.</text>
</comment>
<keyword evidence="4" id="KW-1185">Reference proteome</keyword>
<feature type="region of interest" description="Disordered" evidence="2">
    <location>
        <begin position="410"/>
        <end position="535"/>
    </location>
</feature>
<evidence type="ECO:0000313" key="4">
    <source>
        <dbReference type="Proteomes" id="UP001153069"/>
    </source>
</evidence>
<dbReference type="Proteomes" id="UP001153069">
    <property type="component" value="Unassembled WGS sequence"/>
</dbReference>
<evidence type="ECO:0000256" key="2">
    <source>
        <dbReference type="SAM" id="MobiDB-lite"/>
    </source>
</evidence>
<reference evidence="3" key="1">
    <citation type="submission" date="2020-06" db="EMBL/GenBank/DDBJ databases">
        <authorList>
            <consortium name="Plant Systems Biology data submission"/>
        </authorList>
    </citation>
    <scope>NUCLEOTIDE SEQUENCE</scope>
    <source>
        <strain evidence="3">D6</strain>
    </source>
</reference>
<feature type="compositionally biased region" description="Polar residues" evidence="2">
    <location>
        <begin position="423"/>
        <end position="441"/>
    </location>
</feature>
<name>A0A9N8H8B7_9STRA</name>
<feature type="compositionally biased region" description="Basic and acidic residues" evidence="2">
    <location>
        <begin position="515"/>
        <end position="525"/>
    </location>
</feature>
<accession>A0A9N8H8B7</accession>
<evidence type="ECO:0000313" key="3">
    <source>
        <dbReference type="EMBL" id="CAB9500593.1"/>
    </source>
</evidence>
<protein>
    <submittedName>
        <fullName evidence="3">Uncharacterized protein</fullName>
    </submittedName>
</protein>